<proteinExistence type="predicted"/>
<dbReference type="InterPro" id="IPR011992">
    <property type="entry name" value="EF-hand-dom_pair"/>
</dbReference>
<evidence type="ECO:0000256" key="1">
    <source>
        <dbReference type="ARBA" id="ARBA00022837"/>
    </source>
</evidence>
<dbReference type="GO" id="GO:0005509">
    <property type="term" value="F:calcium ion binding"/>
    <property type="evidence" value="ECO:0007669"/>
    <property type="project" value="InterPro"/>
</dbReference>
<reference evidence="3" key="1">
    <citation type="submission" date="2021-01" db="EMBL/GenBank/DDBJ databases">
        <authorList>
            <person name="Corre E."/>
            <person name="Pelletier E."/>
            <person name="Niang G."/>
            <person name="Scheremetjew M."/>
            <person name="Finn R."/>
            <person name="Kale V."/>
            <person name="Holt S."/>
            <person name="Cochrane G."/>
            <person name="Meng A."/>
            <person name="Brown T."/>
            <person name="Cohen L."/>
        </authorList>
    </citation>
    <scope>NUCLEOTIDE SEQUENCE</scope>
    <source>
        <strain evidence="3">Isolate 1302-5</strain>
    </source>
</reference>
<dbReference type="AlphaFoldDB" id="A0A7S4JWG6"/>
<organism evidence="3">
    <name type="scientific">Odontella aurita</name>
    <dbReference type="NCBI Taxonomy" id="265563"/>
    <lineage>
        <taxon>Eukaryota</taxon>
        <taxon>Sar</taxon>
        <taxon>Stramenopiles</taxon>
        <taxon>Ochrophyta</taxon>
        <taxon>Bacillariophyta</taxon>
        <taxon>Mediophyceae</taxon>
        <taxon>Biddulphiophycidae</taxon>
        <taxon>Eupodiscales</taxon>
        <taxon>Odontellaceae</taxon>
        <taxon>Odontella</taxon>
    </lineage>
</organism>
<dbReference type="PROSITE" id="PS00018">
    <property type="entry name" value="EF_HAND_1"/>
    <property type="match status" value="2"/>
</dbReference>
<sequence length="100" mass="11065">MISEVDDNMSGSIDFGEFLKVVEGQKQRAENVDDETDMIDAFVACGGQADKGGHVKRDTLIKIIKHDFGLTIDIEELINKIDTDGSGQIEFEEFKILLSS</sequence>
<dbReference type="PROSITE" id="PS50222">
    <property type="entry name" value="EF_HAND_2"/>
    <property type="match status" value="2"/>
</dbReference>
<feature type="domain" description="EF-hand" evidence="2">
    <location>
        <begin position="1"/>
        <end position="28"/>
    </location>
</feature>
<dbReference type="Pfam" id="PF13202">
    <property type="entry name" value="EF-hand_5"/>
    <property type="match status" value="1"/>
</dbReference>
<dbReference type="Pfam" id="PF00036">
    <property type="entry name" value="EF-hand_1"/>
    <property type="match status" value="1"/>
</dbReference>
<evidence type="ECO:0000259" key="2">
    <source>
        <dbReference type="PROSITE" id="PS50222"/>
    </source>
</evidence>
<dbReference type="InterPro" id="IPR018247">
    <property type="entry name" value="EF_Hand_1_Ca_BS"/>
</dbReference>
<protein>
    <recommendedName>
        <fullName evidence="2">EF-hand domain-containing protein</fullName>
    </recommendedName>
</protein>
<dbReference type="InterPro" id="IPR002048">
    <property type="entry name" value="EF_hand_dom"/>
</dbReference>
<keyword evidence="1" id="KW-0106">Calcium</keyword>
<gene>
    <name evidence="3" type="ORF">OAUR00152_LOCUS34487</name>
</gene>
<name>A0A7S4JWG6_9STRA</name>
<dbReference type="SUPFAM" id="SSF47473">
    <property type="entry name" value="EF-hand"/>
    <property type="match status" value="1"/>
</dbReference>
<accession>A0A7S4JWG6</accession>
<dbReference type="EMBL" id="HBKQ01049987">
    <property type="protein sequence ID" value="CAE2275362.1"/>
    <property type="molecule type" value="Transcribed_RNA"/>
</dbReference>
<feature type="domain" description="EF-hand" evidence="2">
    <location>
        <begin position="69"/>
        <end position="100"/>
    </location>
</feature>
<dbReference type="Gene3D" id="1.10.238.10">
    <property type="entry name" value="EF-hand"/>
    <property type="match status" value="1"/>
</dbReference>
<evidence type="ECO:0000313" key="3">
    <source>
        <dbReference type="EMBL" id="CAE2275362.1"/>
    </source>
</evidence>
<dbReference type="SMART" id="SM00054">
    <property type="entry name" value="EFh"/>
    <property type="match status" value="2"/>
</dbReference>